<evidence type="ECO:0000313" key="2">
    <source>
        <dbReference type="EMBL" id="RMC11781.1"/>
    </source>
</evidence>
<feature type="region of interest" description="Disordered" evidence="1">
    <location>
        <begin position="1"/>
        <end position="61"/>
    </location>
</feature>
<dbReference type="Proteomes" id="UP000269221">
    <property type="component" value="Unassembled WGS sequence"/>
</dbReference>
<comment type="caution">
    <text evidence="2">The sequence shown here is derived from an EMBL/GenBank/DDBJ whole genome shotgun (WGS) entry which is preliminary data.</text>
</comment>
<proteinExistence type="predicted"/>
<feature type="compositionally biased region" description="Low complexity" evidence="1">
    <location>
        <begin position="11"/>
        <end position="21"/>
    </location>
</feature>
<organism evidence="2 3">
    <name type="scientific">Hirundo rustica rustica</name>
    <dbReference type="NCBI Taxonomy" id="333673"/>
    <lineage>
        <taxon>Eukaryota</taxon>
        <taxon>Metazoa</taxon>
        <taxon>Chordata</taxon>
        <taxon>Craniata</taxon>
        <taxon>Vertebrata</taxon>
        <taxon>Euteleostomi</taxon>
        <taxon>Archelosauria</taxon>
        <taxon>Archosauria</taxon>
        <taxon>Dinosauria</taxon>
        <taxon>Saurischia</taxon>
        <taxon>Theropoda</taxon>
        <taxon>Coelurosauria</taxon>
        <taxon>Aves</taxon>
        <taxon>Neognathae</taxon>
        <taxon>Neoaves</taxon>
        <taxon>Telluraves</taxon>
        <taxon>Australaves</taxon>
        <taxon>Passeriformes</taxon>
        <taxon>Sylvioidea</taxon>
        <taxon>Hirundinidae</taxon>
        <taxon>Hirundo</taxon>
    </lineage>
</organism>
<feature type="compositionally biased region" description="Polar residues" evidence="1">
    <location>
        <begin position="38"/>
        <end position="58"/>
    </location>
</feature>
<accession>A0A3M0KGR4</accession>
<evidence type="ECO:0000256" key="1">
    <source>
        <dbReference type="SAM" id="MobiDB-lite"/>
    </source>
</evidence>
<protein>
    <submittedName>
        <fullName evidence="2">Uncharacterized protein</fullName>
    </submittedName>
</protein>
<reference evidence="2 3" key="1">
    <citation type="submission" date="2018-07" db="EMBL/GenBank/DDBJ databases">
        <title>A high quality draft genome assembly of the barn swallow (H. rustica rustica).</title>
        <authorList>
            <person name="Formenti G."/>
            <person name="Chiara M."/>
            <person name="Poveda L."/>
            <person name="Francoijs K.-J."/>
            <person name="Bonisoli-Alquati A."/>
            <person name="Canova L."/>
            <person name="Gianfranceschi L."/>
            <person name="Horner D.S."/>
            <person name="Saino N."/>
        </authorList>
    </citation>
    <scope>NUCLEOTIDE SEQUENCE [LARGE SCALE GENOMIC DNA]</scope>
    <source>
        <strain evidence="2">Chelidonia</strain>
        <tissue evidence="2">Blood</tissue>
    </source>
</reference>
<dbReference type="AlphaFoldDB" id="A0A3M0KGR4"/>
<name>A0A3M0KGR4_HIRRU</name>
<dbReference type="EMBL" id="QRBI01000108">
    <property type="protein sequence ID" value="RMC11781.1"/>
    <property type="molecule type" value="Genomic_DNA"/>
</dbReference>
<evidence type="ECO:0000313" key="3">
    <source>
        <dbReference type="Proteomes" id="UP000269221"/>
    </source>
</evidence>
<sequence length="176" mass="18720">MEGQVLELATGSRSLSSSPGAPLGPGRGSELSLEPSPLQVSTPSSPSLAAEQRGSSPGASPWHPLDLLQQLHIIPLWRALGFGHFLHLRPDQIVLDQQRTVKWRPTLFTVHDGRAGVFSEETSFSETLGTAKGLSFTPYPLSLPDCPGPGLMDSEDKGTNCASDITNVEKSLPGLL</sequence>
<gene>
    <name evidence="2" type="ORF">DUI87_11906</name>
</gene>
<keyword evidence="3" id="KW-1185">Reference proteome</keyword>